<protein>
    <submittedName>
        <fullName evidence="1">Uncharacterized protein</fullName>
    </submittedName>
</protein>
<proteinExistence type="predicted"/>
<dbReference type="EMBL" id="BGZK01000467">
    <property type="protein sequence ID" value="GBP45248.1"/>
    <property type="molecule type" value="Genomic_DNA"/>
</dbReference>
<evidence type="ECO:0000313" key="2">
    <source>
        <dbReference type="Proteomes" id="UP000299102"/>
    </source>
</evidence>
<gene>
    <name evidence="1" type="ORF">EVAR_28996_1</name>
</gene>
<evidence type="ECO:0000313" key="1">
    <source>
        <dbReference type="EMBL" id="GBP45248.1"/>
    </source>
</evidence>
<comment type="caution">
    <text evidence="1">The sequence shown here is derived from an EMBL/GenBank/DDBJ whole genome shotgun (WGS) entry which is preliminary data.</text>
</comment>
<name>A0A4C1W1R4_EUMVA</name>
<keyword evidence="2" id="KW-1185">Reference proteome</keyword>
<accession>A0A4C1W1R4</accession>
<reference evidence="1 2" key="1">
    <citation type="journal article" date="2019" name="Commun. Biol.">
        <title>The bagworm genome reveals a unique fibroin gene that provides high tensile strength.</title>
        <authorList>
            <person name="Kono N."/>
            <person name="Nakamura H."/>
            <person name="Ohtoshi R."/>
            <person name="Tomita M."/>
            <person name="Numata K."/>
            <person name="Arakawa K."/>
        </authorList>
    </citation>
    <scope>NUCLEOTIDE SEQUENCE [LARGE SCALE GENOMIC DNA]</scope>
</reference>
<dbReference type="AlphaFoldDB" id="A0A4C1W1R4"/>
<organism evidence="1 2">
    <name type="scientific">Eumeta variegata</name>
    <name type="common">Bagworm moth</name>
    <name type="synonym">Eumeta japonica</name>
    <dbReference type="NCBI Taxonomy" id="151549"/>
    <lineage>
        <taxon>Eukaryota</taxon>
        <taxon>Metazoa</taxon>
        <taxon>Ecdysozoa</taxon>
        <taxon>Arthropoda</taxon>
        <taxon>Hexapoda</taxon>
        <taxon>Insecta</taxon>
        <taxon>Pterygota</taxon>
        <taxon>Neoptera</taxon>
        <taxon>Endopterygota</taxon>
        <taxon>Lepidoptera</taxon>
        <taxon>Glossata</taxon>
        <taxon>Ditrysia</taxon>
        <taxon>Tineoidea</taxon>
        <taxon>Psychidae</taxon>
        <taxon>Oiketicinae</taxon>
        <taxon>Eumeta</taxon>
    </lineage>
</organism>
<dbReference type="Proteomes" id="UP000299102">
    <property type="component" value="Unassembled WGS sequence"/>
</dbReference>
<sequence length="117" mass="13014">MEITTRENILLSPFKINSPARPAPPPSFRPGVRICCEVRVRTRGVIRSPEVQLRSAAVEHQGCTALMKSTGATVALLKEPSFTILDQCRALYPERQYSSSLSFNYLKADVGVIDFVF</sequence>